<feature type="transmembrane region" description="Helical" evidence="1">
    <location>
        <begin position="84"/>
        <end position="102"/>
    </location>
</feature>
<feature type="transmembrane region" description="Helical" evidence="1">
    <location>
        <begin position="123"/>
        <end position="144"/>
    </location>
</feature>
<keyword evidence="1" id="KW-0812">Transmembrane</keyword>
<feature type="transmembrane region" description="Helical" evidence="1">
    <location>
        <begin position="236"/>
        <end position="257"/>
    </location>
</feature>
<evidence type="ECO:0008006" key="4">
    <source>
        <dbReference type="Google" id="ProtNLM"/>
    </source>
</evidence>
<dbReference type="Proteomes" id="UP001597041">
    <property type="component" value="Unassembled WGS sequence"/>
</dbReference>
<proteinExistence type="predicted"/>
<reference evidence="3" key="1">
    <citation type="journal article" date="2019" name="Int. J. Syst. Evol. Microbiol.">
        <title>The Global Catalogue of Microorganisms (GCM) 10K type strain sequencing project: providing services to taxonomists for standard genome sequencing and annotation.</title>
        <authorList>
            <consortium name="The Broad Institute Genomics Platform"/>
            <consortium name="The Broad Institute Genome Sequencing Center for Infectious Disease"/>
            <person name="Wu L."/>
            <person name="Ma J."/>
        </authorList>
    </citation>
    <scope>NUCLEOTIDE SEQUENCE [LARGE SCALE GENOMIC DNA]</scope>
    <source>
        <strain evidence="3">CCUG 56608</strain>
    </source>
</reference>
<gene>
    <name evidence="2" type="ORF">ACFQ19_12650</name>
</gene>
<sequence length="259" mass="29566">MKTFKGVGVCKVTLGAFIVGVILITIHLLTNQILPSDRIKRDRWLSFSGGIAAAYIFVYVLPAFHEEQASLEDTDGLAMESELYFVGLIGMLLFFGIQNVVNRSLNRSEKKSDESEIEVIERRVFWVQIFFFSIYNMLISFVVIQSQVQGIQVAFYSSAIGLHFFAVAHDMWRENSEMYNKYGRYVLAAGIVIGWLVGSFVTFDTLILAIIFSFISGAMILNVIKYEMPAEREAHFKWFLTGAIGYSLIVLMLKYFFDW</sequence>
<evidence type="ECO:0000313" key="3">
    <source>
        <dbReference type="Proteomes" id="UP001597041"/>
    </source>
</evidence>
<keyword evidence="1" id="KW-1133">Transmembrane helix</keyword>
<keyword evidence="1" id="KW-0472">Membrane</keyword>
<evidence type="ECO:0000256" key="1">
    <source>
        <dbReference type="SAM" id="Phobius"/>
    </source>
</evidence>
<feature type="transmembrane region" description="Helical" evidence="1">
    <location>
        <begin position="12"/>
        <end position="32"/>
    </location>
</feature>
<keyword evidence="3" id="KW-1185">Reference proteome</keyword>
<dbReference type="EMBL" id="JBHTKK010000015">
    <property type="protein sequence ID" value="MFD1066876.1"/>
    <property type="molecule type" value="Genomic_DNA"/>
</dbReference>
<feature type="transmembrane region" description="Helical" evidence="1">
    <location>
        <begin position="206"/>
        <end position="224"/>
    </location>
</feature>
<feature type="transmembrane region" description="Helical" evidence="1">
    <location>
        <begin position="182"/>
        <end position="200"/>
    </location>
</feature>
<evidence type="ECO:0000313" key="2">
    <source>
        <dbReference type="EMBL" id="MFD1066876.1"/>
    </source>
</evidence>
<name>A0ABW3NKG7_9BACI</name>
<comment type="caution">
    <text evidence="2">The sequence shown here is derived from an EMBL/GenBank/DDBJ whole genome shotgun (WGS) entry which is preliminary data.</text>
</comment>
<feature type="transmembrane region" description="Helical" evidence="1">
    <location>
        <begin position="150"/>
        <end position="170"/>
    </location>
</feature>
<accession>A0ABW3NKG7</accession>
<organism evidence="2 3">
    <name type="scientific">Oceanobacillus locisalsi</name>
    <dbReference type="NCBI Taxonomy" id="546107"/>
    <lineage>
        <taxon>Bacteria</taxon>
        <taxon>Bacillati</taxon>
        <taxon>Bacillota</taxon>
        <taxon>Bacilli</taxon>
        <taxon>Bacillales</taxon>
        <taxon>Bacillaceae</taxon>
        <taxon>Oceanobacillus</taxon>
    </lineage>
</organism>
<feature type="transmembrane region" description="Helical" evidence="1">
    <location>
        <begin position="44"/>
        <end position="64"/>
    </location>
</feature>
<dbReference type="RefSeq" id="WP_379592612.1">
    <property type="nucleotide sequence ID" value="NZ_JBHTKK010000015.1"/>
</dbReference>
<protein>
    <recommendedName>
        <fullName evidence="4">ZIP Zinc transporter</fullName>
    </recommendedName>
</protein>